<sequence length="48" mass="5856">MSSVLDDRYQLHKDIRQFEIDGIRMIENHHDLFVIRVSCQRLLAMWLI</sequence>
<dbReference type="EMBL" id="JACSQL010000001">
    <property type="protein sequence ID" value="MBD7966462.1"/>
    <property type="molecule type" value="Genomic_DNA"/>
</dbReference>
<comment type="caution">
    <text evidence="1">The sequence shown here is derived from an EMBL/GenBank/DDBJ whole genome shotgun (WGS) entry which is preliminary data.</text>
</comment>
<reference evidence="1 2" key="1">
    <citation type="submission" date="2020-08" db="EMBL/GenBank/DDBJ databases">
        <title>A Genomic Blueprint of the Chicken Gut Microbiome.</title>
        <authorList>
            <person name="Gilroy R."/>
            <person name="Ravi A."/>
            <person name="Getino M."/>
            <person name="Pursley I."/>
            <person name="Horton D.L."/>
            <person name="Alikhan N.-F."/>
            <person name="Baker D."/>
            <person name="Gharbi K."/>
            <person name="Hall N."/>
            <person name="Watson M."/>
            <person name="Adriaenssens E.M."/>
            <person name="Foster-Nyarko E."/>
            <person name="Jarju S."/>
            <person name="Secka A."/>
            <person name="Antonio M."/>
            <person name="Oren A."/>
            <person name="Chaudhuri R."/>
            <person name="La Ragione R.M."/>
            <person name="Hildebrand F."/>
            <person name="Pallen M.J."/>
        </authorList>
    </citation>
    <scope>NUCLEOTIDE SEQUENCE [LARGE SCALE GENOMIC DNA]</scope>
    <source>
        <strain evidence="1 2">Sa2BVA9</strain>
    </source>
</reference>
<name>A0ABR8SSN6_9BACL</name>
<dbReference type="RefSeq" id="WP_191797055.1">
    <property type="nucleotide sequence ID" value="NZ_JACSQL010000001.1"/>
</dbReference>
<evidence type="ECO:0000313" key="2">
    <source>
        <dbReference type="Proteomes" id="UP000608071"/>
    </source>
</evidence>
<organism evidence="1 2">
    <name type="scientific">Paenibacillus gallinarum</name>
    <dbReference type="NCBI Taxonomy" id="2762232"/>
    <lineage>
        <taxon>Bacteria</taxon>
        <taxon>Bacillati</taxon>
        <taxon>Bacillota</taxon>
        <taxon>Bacilli</taxon>
        <taxon>Bacillales</taxon>
        <taxon>Paenibacillaceae</taxon>
        <taxon>Paenibacillus</taxon>
    </lineage>
</organism>
<proteinExistence type="predicted"/>
<accession>A0ABR8SSN6</accession>
<gene>
    <name evidence="1" type="ORF">H9647_00110</name>
</gene>
<keyword evidence="2" id="KW-1185">Reference proteome</keyword>
<evidence type="ECO:0000313" key="1">
    <source>
        <dbReference type="EMBL" id="MBD7966462.1"/>
    </source>
</evidence>
<protein>
    <submittedName>
        <fullName evidence="1">Uncharacterized protein</fullName>
    </submittedName>
</protein>
<dbReference type="Proteomes" id="UP000608071">
    <property type="component" value="Unassembled WGS sequence"/>
</dbReference>